<evidence type="ECO:0000313" key="2">
    <source>
        <dbReference type="EMBL" id="WKN36110.1"/>
    </source>
</evidence>
<keyword evidence="1" id="KW-0472">Membrane</keyword>
<reference evidence="2" key="2">
    <citation type="journal article" date="2024" name="Antonie Van Leeuwenhoek">
        <title>Roseihalotalea indica gen. nov., sp. nov., a halophilic Bacteroidetes from mesopelagic Southwest Indian Ocean with higher carbohydrate metabolic potential.</title>
        <authorList>
            <person name="Chen B."/>
            <person name="Zhang M."/>
            <person name="Lin D."/>
            <person name="Ye J."/>
            <person name="Tang K."/>
        </authorList>
    </citation>
    <scope>NUCLEOTIDE SEQUENCE</scope>
    <source>
        <strain evidence="2">TK19036</strain>
    </source>
</reference>
<feature type="transmembrane region" description="Helical" evidence="1">
    <location>
        <begin position="89"/>
        <end position="107"/>
    </location>
</feature>
<protein>
    <submittedName>
        <fullName evidence="2">Uncharacterized protein</fullName>
    </submittedName>
</protein>
<feature type="transmembrane region" description="Helical" evidence="1">
    <location>
        <begin position="31"/>
        <end position="52"/>
    </location>
</feature>
<name>A0AA49GJQ9_9BACT</name>
<dbReference type="EMBL" id="CP120682">
    <property type="protein sequence ID" value="WKN36110.1"/>
    <property type="molecule type" value="Genomic_DNA"/>
</dbReference>
<reference evidence="2" key="1">
    <citation type="journal article" date="2023" name="Comput. Struct. Biotechnol. J.">
        <title>Discovery of a novel marine Bacteroidetes with a rich repertoire of carbohydrate-active enzymes.</title>
        <authorList>
            <person name="Chen B."/>
            <person name="Liu G."/>
            <person name="Chen Q."/>
            <person name="Wang H."/>
            <person name="Liu L."/>
            <person name="Tang K."/>
        </authorList>
    </citation>
    <scope>NUCLEOTIDE SEQUENCE</scope>
    <source>
        <strain evidence="2">TK19036</strain>
    </source>
</reference>
<keyword evidence="1" id="KW-1133">Transmembrane helix</keyword>
<dbReference type="AlphaFoldDB" id="A0AA49GJQ9"/>
<dbReference type="InterPro" id="IPR046487">
    <property type="entry name" value="DUF6580"/>
</dbReference>
<feature type="transmembrane region" description="Helical" evidence="1">
    <location>
        <begin position="114"/>
        <end position="139"/>
    </location>
</feature>
<evidence type="ECO:0000256" key="1">
    <source>
        <dbReference type="SAM" id="Phobius"/>
    </source>
</evidence>
<sequence>MKKHINIRFIVLVLIILLIGIWRVLNNGGQLTPLSNFSPIGALALFGGTYFLQKIRAYLFPLLMLFISDIVMMHTYFSDYQSGLLYDGWYWNYAAFGLMVFFGTLINQPSPKNIFLASVGAALAHYLISDFGVWLSGGIDLSNNQPFTRDWHGLMRCYILAIPFLKNMLISTILYSTVLFGAFELASHRFPILAKPAIL</sequence>
<keyword evidence="1" id="KW-0812">Transmembrane</keyword>
<gene>
    <name evidence="2" type="ORF">K4G66_27465</name>
</gene>
<organism evidence="2">
    <name type="scientific">Roseihalotalea indica</name>
    <dbReference type="NCBI Taxonomy" id="2867963"/>
    <lineage>
        <taxon>Bacteria</taxon>
        <taxon>Pseudomonadati</taxon>
        <taxon>Bacteroidota</taxon>
        <taxon>Cytophagia</taxon>
        <taxon>Cytophagales</taxon>
        <taxon>Catalimonadaceae</taxon>
        <taxon>Roseihalotalea</taxon>
    </lineage>
</organism>
<feature type="transmembrane region" description="Helical" evidence="1">
    <location>
        <begin position="7"/>
        <end position="25"/>
    </location>
</feature>
<feature type="transmembrane region" description="Helical" evidence="1">
    <location>
        <begin position="159"/>
        <end position="183"/>
    </location>
</feature>
<dbReference type="Pfam" id="PF20221">
    <property type="entry name" value="DUF6580"/>
    <property type="match status" value="1"/>
</dbReference>
<proteinExistence type="predicted"/>
<feature type="transmembrane region" description="Helical" evidence="1">
    <location>
        <begin position="59"/>
        <end position="77"/>
    </location>
</feature>
<accession>A0AA49GJQ9</accession>